<dbReference type="Proteomes" id="UP001598019">
    <property type="component" value="Unassembled WGS sequence"/>
</dbReference>
<evidence type="ECO:0000313" key="1">
    <source>
        <dbReference type="EMBL" id="MFD3409045.1"/>
    </source>
</evidence>
<organism evidence="1 2">
    <name type="scientific">Aquirufa esocilacus</name>
    <dbReference type="NCBI Taxonomy" id="3096513"/>
    <lineage>
        <taxon>Bacteria</taxon>
        <taxon>Pseudomonadati</taxon>
        <taxon>Bacteroidota</taxon>
        <taxon>Cytophagia</taxon>
        <taxon>Cytophagales</taxon>
        <taxon>Flectobacillaceae</taxon>
        <taxon>Aquirufa</taxon>
    </lineage>
</organism>
<sequence length="133" mass="15221">MHFTEKHFLIQLAKSWNNLDVSFIEHFLAEDFTYESQWVIAPIQGKDNFLPYLKSKFKAIETAIKNSGMKVYAELATHPDLYEKECIVLTQTSAQESVSVLIVIEVRSEQISRIDICFIPDPETAKLSGNQPN</sequence>
<keyword evidence="2" id="KW-1185">Reference proteome</keyword>
<reference evidence="1 2" key="1">
    <citation type="submission" date="2024-03" db="EMBL/GenBank/DDBJ databases">
        <title>Aquirufa genome sequencing.</title>
        <authorList>
            <person name="Pitt A."/>
            <person name="Hahn M.W."/>
        </authorList>
    </citation>
    <scope>NUCLEOTIDE SEQUENCE [LARGE SCALE GENOMIC DNA]</scope>
    <source>
        <strain evidence="1 2">HETE-83D</strain>
    </source>
</reference>
<dbReference type="Gene3D" id="3.10.450.50">
    <property type="match status" value="1"/>
</dbReference>
<dbReference type="InterPro" id="IPR032710">
    <property type="entry name" value="NTF2-like_dom_sf"/>
</dbReference>
<dbReference type="RefSeq" id="WP_377981390.1">
    <property type="nucleotide sequence ID" value="NZ_JBBKXX010000003.1"/>
</dbReference>
<proteinExistence type="predicted"/>
<dbReference type="SUPFAM" id="SSF54427">
    <property type="entry name" value="NTF2-like"/>
    <property type="match status" value="1"/>
</dbReference>
<dbReference type="EMBL" id="JBBKXX010000003">
    <property type="protein sequence ID" value="MFD3409045.1"/>
    <property type="molecule type" value="Genomic_DNA"/>
</dbReference>
<gene>
    <name evidence="1" type="ORF">SKC37_10280</name>
</gene>
<comment type="caution">
    <text evidence="1">The sequence shown here is derived from an EMBL/GenBank/DDBJ whole genome shotgun (WGS) entry which is preliminary data.</text>
</comment>
<protein>
    <recommendedName>
        <fullName evidence="3">Nuclear transport factor 2 family protein</fullName>
    </recommendedName>
</protein>
<evidence type="ECO:0000313" key="2">
    <source>
        <dbReference type="Proteomes" id="UP001598019"/>
    </source>
</evidence>
<name>A0ABW6DMQ9_9BACT</name>
<accession>A0ABW6DMQ9</accession>
<evidence type="ECO:0008006" key="3">
    <source>
        <dbReference type="Google" id="ProtNLM"/>
    </source>
</evidence>